<dbReference type="PANTHER" id="PTHR11690:SF248">
    <property type="entry name" value="PICKPOCKET 17, ISOFORM A"/>
    <property type="match status" value="1"/>
</dbReference>
<comment type="similarity">
    <text evidence="16">Belongs to the amiloride-sensitive sodium channel (TC 1.A.6) family.</text>
</comment>
<dbReference type="InterPro" id="IPR000742">
    <property type="entry name" value="EGF"/>
</dbReference>
<reference evidence="20" key="1">
    <citation type="journal article" date="2023" name="Mol. Biol. Evol.">
        <title>Third-Generation Sequencing Reveals the Adaptive Role of the Epigenome in Three Deep-Sea Polychaetes.</title>
        <authorList>
            <person name="Perez M."/>
            <person name="Aroh O."/>
            <person name="Sun Y."/>
            <person name="Lan Y."/>
            <person name="Juniper S.K."/>
            <person name="Young C.R."/>
            <person name="Angers B."/>
            <person name="Qian P.Y."/>
        </authorList>
    </citation>
    <scope>NUCLEOTIDE SEQUENCE</scope>
    <source>
        <strain evidence="20">P08H-3</strain>
    </source>
</reference>
<keyword evidence="12 15" id="KW-1015">Disulfide bond</keyword>
<comment type="caution">
    <text evidence="20">The sequence shown here is derived from an EMBL/GenBank/DDBJ whole genome shotgun (WGS) entry which is preliminary data.</text>
</comment>
<evidence type="ECO:0000256" key="2">
    <source>
        <dbReference type="ARBA" id="ARBA00022448"/>
    </source>
</evidence>
<feature type="transmembrane region" description="Helical" evidence="18">
    <location>
        <begin position="229"/>
        <end position="253"/>
    </location>
</feature>
<evidence type="ECO:0000259" key="19">
    <source>
        <dbReference type="PROSITE" id="PS50026"/>
    </source>
</evidence>
<evidence type="ECO:0000256" key="18">
    <source>
        <dbReference type="SAM" id="Phobius"/>
    </source>
</evidence>
<evidence type="ECO:0000256" key="12">
    <source>
        <dbReference type="ARBA" id="ARBA00023157"/>
    </source>
</evidence>
<evidence type="ECO:0000256" key="1">
    <source>
        <dbReference type="ARBA" id="ARBA00004141"/>
    </source>
</evidence>
<dbReference type="SMART" id="SM00181">
    <property type="entry name" value="EGF"/>
    <property type="match status" value="1"/>
</dbReference>
<dbReference type="EMBL" id="JAODUP010000306">
    <property type="protein sequence ID" value="KAK2153129.1"/>
    <property type="molecule type" value="Genomic_DNA"/>
</dbReference>
<dbReference type="Proteomes" id="UP001208570">
    <property type="component" value="Unassembled WGS sequence"/>
</dbReference>
<gene>
    <name evidence="20" type="ORF">LSH36_306g03012</name>
</gene>
<proteinExistence type="inferred from homology"/>
<accession>A0AAD9N3P3</accession>
<feature type="disulfide bond" evidence="15">
    <location>
        <begin position="24"/>
        <end position="33"/>
    </location>
</feature>
<dbReference type="Gene3D" id="2.10.25.10">
    <property type="entry name" value="Laminin"/>
    <property type="match status" value="1"/>
</dbReference>
<evidence type="ECO:0000256" key="16">
    <source>
        <dbReference type="RuleBase" id="RU000679"/>
    </source>
</evidence>
<evidence type="ECO:0000256" key="9">
    <source>
        <dbReference type="ARBA" id="ARBA00023053"/>
    </source>
</evidence>
<keyword evidence="6" id="KW-0732">Signal</keyword>
<evidence type="ECO:0000256" key="10">
    <source>
        <dbReference type="ARBA" id="ARBA00023065"/>
    </source>
</evidence>
<feature type="domain" description="EGF-like" evidence="19">
    <location>
        <begin position="1"/>
        <end position="34"/>
    </location>
</feature>
<evidence type="ECO:0000256" key="14">
    <source>
        <dbReference type="ARBA" id="ARBA00023303"/>
    </source>
</evidence>
<dbReference type="PRINTS" id="PR01078">
    <property type="entry name" value="AMINACHANNEL"/>
</dbReference>
<keyword evidence="21" id="KW-1185">Reference proteome</keyword>
<organism evidence="20 21">
    <name type="scientific">Paralvinella palmiformis</name>
    <dbReference type="NCBI Taxonomy" id="53620"/>
    <lineage>
        <taxon>Eukaryota</taxon>
        <taxon>Metazoa</taxon>
        <taxon>Spiralia</taxon>
        <taxon>Lophotrochozoa</taxon>
        <taxon>Annelida</taxon>
        <taxon>Polychaeta</taxon>
        <taxon>Sedentaria</taxon>
        <taxon>Canalipalpata</taxon>
        <taxon>Terebellida</taxon>
        <taxon>Terebelliformia</taxon>
        <taxon>Alvinellidae</taxon>
        <taxon>Paralvinella</taxon>
    </lineage>
</organism>
<dbReference type="PROSITE" id="PS00022">
    <property type="entry name" value="EGF_1"/>
    <property type="match status" value="1"/>
</dbReference>
<keyword evidence="5 16" id="KW-0812">Transmembrane</keyword>
<sequence>MCARSQCKHGGTCVAVKSGYSCICTPDFKGTHCELGLEIGINLGQNDMYKAAGGVAGAVMVVHSKDIMPFPEDYGTVLTPGVYNAIRIHLVRIKRLPFPYGDCINEDIDASERDVYINRFNITYSRTGCQKTCHQSHVIDKCQCALPYYPRIAVPFGDNQASITQDLKTLYPNLFKITNKQHDLNEEANIIRHNFRKAAIFFDDLSHEMINEVPQYTSFQFAGGIGGMLGLWIGVSALGLVQLIEFILIATYSRAKIVCSRKRKVEDTCQTVSFKDTNTISKTGTNDPDQVTTTRDISRSSDRLTATERIRTRSSPSHDITERLPTSERMLSTSSKELHFGPKIISHGDEDAGQCARDHDVNTVELVLL</sequence>
<comment type="caution">
    <text evidence="15">Lacks conserved residue(s) required for the propagation of feature annotation.</text>
</comment>
<evidence type="ECO:0000256" key="13">
    <source>
        <dbReference type="ARBA" id="ARBA00023201"/>
    </source>
</evidence>
<dbReference type="Gene3D" id="1.10.287.770">
    <property type="entry name" value="YojJ-like"/>
    <property type="match status" value="1"/>
</dbReference>
<dbReference type="CDD" id="cd00054">
    <property type="entry name" value="EGF_CA"/>
    <property type="match status" value="1"/>
</dbReference>
<evidence type="ECO:0000256" key="6">
    <source>
        <dbReference type="ARBA" id="ARBA00022729"/>
    </source>
</evidence>
<dbReference type="GO" id="GO:0015280">
    <property type="term" value="F:ligand-gated sodium channel activity"/>
    <property type="evidence" value="ECO:0007669"/>
    <property type="project" value="TreeGrafter"/>
</dbReference>
<keyword evidence="13 16" id="KW-0739">Sodium transport</keyword>
<dbReference type="PROSITE" id="PS50026">
    <property type="entry name" value="EGF_3"/>
    <property type="match status" value="1"/>
</dbReference>
<dbReference type="GO" id="GO:0005886">
    <property type="term" value="C:plasma membrane"/>
    <property type="evidence" value="ECO:0007669"/>
    <property type="project" value="TreeGrafter"/>
</dbReference>
<dbReference type="SUPFAM" id="SSF57196">
    <property type="entry name" value="EGF/Laminin"/>
    <property type="match status" value="1"/>
</dbReference>
<dbReference type="Pfam" id="PF00858">
    <property type="entry name" value="ASC"/>
    <property type="match status" value="2"/>
</dbReference>
<dbReference type="PROSITE" id="PS01206">
    <property type="entry name" value="ASC"/>
    <property type="match status" value="1"/>
</dbReference>
<evidence type="ECO:0000256" key="4">
    <source>
        <dbReference type="ARBA" id="ARBA00022536"/>
    </source>
</evidence>
<keyword evidence="3 16" id="KW-0894">Sodium channel</keyword>
<evidence type="ECO:0000256" key="7">
    <source>
        <dbReference type="ARBA" id="ARBA00022737"/>
    </source>
</evidence>
<dbReference type="Gene3D" id="1.10.287.820">
    <property type="entry name" value="Acid-sensing ion channel domain"/>
    <property type="match status" value="1"/>
</dbReference>
<keyword evidence="14 16" id="KW-0407">Ion channel</keyword>
<evidence type="ECO:0000256" key="11">
    <source>
        <dbReference type="ARBA" id="ARBA00023136"/>
    </source>
</evidence>
<feature type="region of interest" description="Disordered" evidence="17">
    <location>
        <begin position="280"/>
        <end position="323"/>
    </location>
</feature>
<feature type="compositionally biased region" description="Basic and acidic residues" evidence="17">
    <location>
        <begin position="296"/>
        <end position="311"/>
    </location>
</feature>
<keyword evidence="10 16" id="KW-0406">Ion transport</keyword>
<keyword evidence="7" id="KW-0677">Repeat</keyword>
<keyword evidence="11 18" id="KW-0472">Membrane</keyword>
<dbReference type="PANTHER" id="PTHR11690">
    <property type="entry name" value="AMILORIDE-SENSITIVE SODIUM CHANNEL-RELATED"/>
    <property type="match status" value="1"/>
</dbReference>
<evidence type="ECO:0000256" key="5">
    <source>
        <dbReference type="ARBA" id="ARBA00022692"/>
    </source>
</evidence>
<feature type="compositionally biased region" description="Polar residues" evidence="17">
    <location>
        <begin position="280"/>
        <end position="295"/>
    </location>
</feature>
<evidence type="ECO:0000256" key="17">
    <source>
        <dbReference type="SAM" id="MobiDB-lite"/>
    </source>
</evidence>
<dbReference type="InterPro" id="IPR001873">
    <property type="entry name" value="ENaC"/>
</dbReference>
<comment type="subcellular location">
    <subcellularLocation>
        <location evidence="1">Membrane</location>
        <topology evidence="1">Multi-pass membrane protein</topology>
    </subcellularLocation>
</comment>
<keyword evidence="8 18" id="KW-1133">Transmembrane helix</keyword>
<evidence type="ECO:0000313" key="20">
    <source>
        <dbReference type="EMBL" id="KAK2153129.1"/>
    </source>
</evidence>
<keyword evidence="2 16" id="KW-0813">Transport</keyword>
<keyword evidence="9" id="KW-0915">Sodium</keyword>
<dbReference type="FunFam" id="2.10.25.10:FF:000066">
    <property type="entry name" value="FAT atypical cadherin 4"/>
    <property type="match status" value="1"/>
</dbReference>
<evidence type="ECO:0000256" key="8">
    <source>
        <dbReference type="ARBA" id="ARBA00022989"/>
    </source>
</evidence>
<dbReference type="AlphaFoldDB" id="A0AAD9N3P3"/>
<name>A0AAD9N3P3_9ANNE</name>
<evidence type="ECO:0000256" key="3">
    <source>
        <dbReference type="ARBA" id="ARBA00022461"/>
    </source>
</evidence>
<dbReference type="InterPro" id="IPR020903">
    <property type="entry name" value="ENaC_CS"/>
</dbReference>
<evidence type="ECO:0000256" key="15">
    <source>
        <dbReference type="PROSITE-ProRule" id="PRU00076"/>
    </source>
</evidence>
<keyword evidence="4 15" id="KW-0245">EGF-like domain</keyword>
<evidence type="ECO:0000313" key="21">
    <source>
        <dbReference type="Proteomes" id="UP001208570"/>
    </source>
</evidence>
<protein>
    <recommendedName>
        <fullName evidence="19">EGF-like domain-containing protein</fullName>
    </recommendedName>
</protein>